<reference evidence="2" key="1">
    <citation type="journal article" date="2021" name="Nat. Commun.">
        <title>Genetic determinants of endophytism in the Arabidopsis root mycobiome.</title>
        <authorList>
            <person name="Mesny F."/>
            <person name="Miyauchi S."/>
            <person name="Thiergart T."/>
            <person name="Pickel B."/>
            <person name="Atanasova L."/>
            <person name="Karlsson M."/>
            <person name="Huettel B."/>
            <person name="Barry K.W."/>
            <person name="Haridas S."/>
            <person name="Chen C."/>
            <person name="Bauer D."/>
            <person name="Andreopoulos W."/>
            <person name="Pangilinan J."/>
            <person name="LaButti K."/>
            <person name="Riley R."/>
            <person name="Lipzen A."/>
            <person name="Clum A."/>
            <person name="Drula E."/>
            <person name="Henrissat B."/>
            <person name="Kohler A."/>
            <person name="Grigoriev I.V."/>
            <person name="Martin F.M."/>
            <person name="Hacquard S."/>
        </authorList>
    </citation>
    <scope>NUCLEOTIDE SEQUENCE</scope>
    <source>
        <strain evidence="2">MPI-SDFR-AT-0120</strain>
    </source>
</reference>
<feature type="transmembrane region" description="Helical" evidence="1">
    <location>
        <begin position="60"/>
        <end position="77"/>
    </location>
</feature>
<feature type="transmembrane region" description="Helical" evidence="1">
    <location>
        <begin position="83"/>
        <end position="101"/>
    </location>
</feature>
<proteinExistence type="predicted"/>
<name>A0A8K0RFN3_9PLEO</name>
<dbReference type="AlphaFoldDB" id="A0A8K0RFN3"/>
<dbReference type="EMBL" id="JAGMVJ010000002">
    <property type="protein sequence ID" value="KAH7093164.1"/>
    <property type="molecule type" value="Genomic_DNA"/>
</dbReference>
<protein>
    <submittedName>
        <fullName evidence="2">Uncharacterized protein</fullName>
    </submittedName>
</protein>
<evidence type="ECO:0000313" key="3">
    <source>
        <dbReference type="Proteomes" id="UP000813461"/>
    </source>
</evidence>
<evidence type="ECO:0000256" key="1">
    <source>
        <dbReference type="SAM" id="Phobius"/>
    </source>
</evidence>
<keyword evidence="1" id="KW-0472">Membrane</keyword>
<organism evidence="2 3">
    <name type="scientific">Paraphoma chrysanthemicola</name>
    <dbReference type="NCBI Taxonomy" id="798071"/>
    <lineage>
        <taxon>Eukaryota</taxon>
        <taxon>Fungi</taxon>
        <taxon>Dikarya</taxon>
        <taxon>Ascomycota</taxon>
        <taxon>Pezizomycotina</taxon>
        <taxon>Dothideomycetes</taxon>
        <taxon>Pleosporomycetidae</taxon>
        <taxon>Pleosporales</taxon>
        <taxon>Pleosporineae</taxon>
        <taxon>Phaeosphaeriaceae</taxon>
        <taxon>Paraphoma</taxon>
    </lineage>
</organism>
<dbReference type="OrthoDB" id="5337208at2759"/>
<gene>
    <name evidence="2" type="ORF">FB567DRAFT_544551</name>
</gene>
<accession>A0A8K0RFN3</accession>
<keyword evidence="1" id="KW-1133">Transmembrane helix</keyword>
<evidence type="ECO:0000313" key="2">
    <source>
        <dbReference type="EMBL" id="KAH7093164.1"/>
    </source>
</evidence>
<sequence length="637" mass="70251">MTRDVYTEPQSTTYLLLKAFWFPDHGGDVLAISVATSLALMLSTLYTLLTIYLFNSLWNVLLYAVMLTAPIKNSLAWNYVLSVYWNSTEPIAAWSNLAIIFQRMCWRSPRRFTLKDPSARLALLLTILALITGLGSIVGGIFIVPTMALGNIAPVNPEAVWVRQIPELGALFSKAAMIDSPAAIRAIGSAEASRVTLRKNVNILQEVTNTSTRERPDFTIKYQYNLTGVELGIRNSVGLVHNVRGRCQTEYGWLSHSNLSSKVDVYNPWGRPSNISYPMPSKNGSVLSQIGFVAAIYPDHVEEIPRNTSFALLYKTGHLPSFSESSDAMYMTERMPENEPWSAMTPFRVQAERPVLSCWQDSTLCVRGNCGSVFDVLKSMPPGLVTVLARLHTPMMVSIANSLNAAALMSFFSPLPVSTVDAASSNTFADMERLVLGAYLLSRNILRDSTMTEPVAGFNNAVLDSKGQLLSGTGDFVLEVGSVTALSLSALITIPALTLFLLLLSMACNYLAHPRKQTTTMIAQRERMINLHTPTLYRMATLEEGKGEAWDYKLARKRTSRSFTEGKMKCLPLNINSKSGIVRRTVCIAYAYPVNLTAPRLQIASPRAYTADDGQFTTNRPLRSFVAKDSAKGYSPG</sequence>
<keyword evidence="1" id="KW-0812">Transmembrane</keyword>
<keyword evidence="3" id="KW-1185">Reference proteome</keyword>
<comment type="caution">
    <text evidence="2">The sequence shown here is derived from an EMBL/GenBank/DDBJ whole genome shotgun (WGS) entry which is preliminary data.</text>
</comment>
<feature type="transmembrane region" description="Helical" evidence="1">
    <location>
        <begin position="29"/>
        <end position="53"/>
    </location>
</feature>
<feature type="transmembrane region" description="Helical" evidence="1">
    <location>
        <begin position="121"/>
        <end position="144"/>
    </location>
</feature>
<feature type="transmembrane region" description="Helical" evidence="1">
    <location>
        <begin position="488"/>
        <end position="512"/>
    </location>
</feature>
<dbReference type="Proteomes" id="UP000813461">
    <property type="component" value="Unassembled WGS sequence"/>
</dbReference>